<organism evidence="7 8">
    <name type="scientific">Fusarium longipes</name>
    <dbReference type="NCBI Taxonomy" id="694270"/>
    <lineage>
        <taxon>Eukaryota</taxon>
        <taxon>Fungi</taxon>
        <taxon>Dikarya</taxon>
        <taxon>Ascomycota</taxon>
        <taxon>Pezizomycotina</taxon>
        <taxon>Sordariomycetes</taxon>
        <taxon>Hypocreomycetidae</taxon>
        <taxon>Hypocreales</taxon>
        <taxon>Nectriaceae</taxon>
        <taxon>Fusarium</taxon>
    </lineage>
</organism>
<dbReference type="Proteomes" id="UP000266234">
    <property type="component" value="Unassembled WGS sequence"/>
</dbReference>
<evidence type="ECO:0000256" key="3">
    <source>
        <dbReference type="ARBA" id="ARBA00023015"/>
    </source>
</evidence>
<accession>A0A395SW58</accession>
<evidence type="ECO:0000256" key="1">
    <source>
        <dbReference type="ARBA" id="ARBA00022723"/>
    </source>
</evidence>
<reference evidence="7 8" key="1">
    <citation type="journal article" date="2018" name="PLoS Pathog.">
        <title>Evolution of structural diversity of trichothecenes, a family of toxins produced by plant pathogenic and entomopathogenic fungi.</title>
        <authorList>
            <person name="Proctor R.H."/>
            <person name="McCormick S.P."/>
            <person name="Kim H.S."/>
            <person name="Cardoza R.E."/>
            <person name="Stanley A.M."/>
            <person name="Lindo L."/>
            <person name="Kelly A."/>
            <person name="Brown D.W."/>
            <person name="Lee T."/>
            <person name="Vaughan M.M."/>
            <person name="Alexander N.J."/>
            <person name="Busman M."/>
            <person name="Gutierrez S."/>
        </authorList>
    </citation>
    <scope>NUCLEOTIDE SEQUENCE [LARGE SCALE GENOMIC DNA]</scope>
    <source>
        <strain evidence="7 8">NRRL 20695</strain>
    </source>
</reference>
<sequence length="315" mass="35191">MGDRHAALQHLSNGIQLLTSVAKSQVEIEKQEIKGLKPIFERLDMQASFFQDDRIPVLSLPDWNIHRGDYSAMVTEKGFATIQQAHESLVRLQSWFYRFVNKNVDLHEASTDLLGSAVLEEKAALVQGYTSWIDAFENFRLTENHDDQAMYGLKTLLVQFYICRMLLDSKFPADEKIFGVSPNPAAHQILDLAETLLDYTTKVNSSPNATQTPRRNFSLESGVVAPLFALALKCSDESVVTRAAEMLSLSQRREGLYDAQTMAQILAHLRRSRDGKMDAEISVNGGGIPMGALEYYIPRSYEGGGIDKLLAAMTI</sequence>
<evidence type="ECO:0000256" key="2">
    <source>
        <dbReference type="ARBA" id="ARBA00022833"/>
    </source>
</evidence>
<dbReference type="GO" id="GO:0003677">
    <property type="term" value="F:DNA binding"/>
    <property type="evidence" value="ECO:0007669"/>
    <property type="project" value="UniProtKB-KW"/>
</dbReference>
<dbReference type="GO" id="GO:0046872">
    <property type="term" value="F:metal ion binding"/>
    <property type="evidence" value="ECO:0007669"/>
    <property type="project" value="UniProtKB-KW"/>
</dbReference>
<dbReference type="EMBL" id="PXOG01000111">
    <property type="protein sequence ID" value="RGP76730.1"/>
    <property type="molecule type" value="Genomic_DNA"/>
</dbReference>
<dbReference type="PANTHER" id="PTHR36206">
    <property type="entry name" value="ASPERCRYPTIN BIOSYNTHESIS CLUSTER-SPECIFIC TRANSCRIPTION REGULATOR ATNN-RELATED"/>
    <property type="match status" value="1"/>
</dbReference>
<dbReference type="AlphaFoldDB" id="A0A395SW58"/>
<dbReference type="OrthoDB" id="2593732at2759"/>
<comment type="caution">
    <text evidence="7">The sequence shown here is derived from an EMBL/GenBank/DDBJ whole genome shotgun (WGS) entry which is preliminary data.</text>
</comment>
<evidence type="ECO:0000256" key="5">
    <source>
        <dbReference type="ARBA" id="ARBA00023163"/>
    </source>
</evidence>
<proteinExistence type="predicted"/>
<evidence type="ECO:0000256" key="4">
    <source>
        <dbReference type="ARBA" id="ARBA00023125"/>
    </source>
</evidence>
<protein>
    <submittedName>
        <fullName evidence="7">Transcriptional regulatory</fullName>
    </submittedName>
</protein>
<dbReference type="InterPro" id="IPR052360">
    <property type="entry name" value="Transcr_Regulatory_Proteins"/>
</dbReference>
<keyword evidence="3" id="KW-0805">Transcription regulation</keyword>
<keyword evidence="2" id="KW-0862">Zinc</keyword>
<dbReference type="STRING" id="694270.A0A395SW58"/>
<dbReference type="PANTHER" id="PTHR36206:SF12">
    <property type="entry name" value="ASPERCRYPTIN BIOSYNTHESIS CLUSTER-SPECIFIC TRANSCRIPTION REGULATOR ATNN-RELATED"/>
    <property type="match status" value="1"/>
</dbReference>
<evidence type="ECO:0000313" key="8">
    <source>
        <dbReference type="Proteomes" id="UP000266234"/>
    </source>
</evidence>
<keyword evidence="8" id="KW-1185">Reference proteome</keyword>
<name>A0A395SW58_9HYPO</name>
<evidence type="ECO:0000256" key="6">
    <source>
        <dbReference type="ARBA" id="ARBA00023242"/>
    </source>
</evidence>
<keyword evidence="5" id="KW-0804">Transcription</keyword>
<evidence type="ECO:0000313" key="7">
    <source>
        <dbReference type="EMBL" id="RGP76730.1"/>
    </source>
</evidence>
<keyword evidence="6" id="KW-0539">Nucleus</keyword>
<gene>
    <name evidence="7" type="ORF">FLONG3_5170</name>
</gene>
<keyword evidence="4" id="KW-0238">DNA-binding</keyword>
<keyword evidence="1" id="KW-0479">Metal-binding</keyword>